<keyword evidence="8" id="KW-1185">Reference proteome</keyword>
<feature type="domain" description="SD-repeat containing protein B" evidence="6">
    <location>
        <begin position="363"/>
        <end position="451"/>
    </location>
</feature>
<dbReference type="GO" id="GO:0005576">
    <property type="term" value="C:extracellular region"/>
    <property type="evidence" value="ECO:0007669"/>
    <property type="project" value="UniProtKB-SubCell"/>
</dbReference>
<keyword evidence="3" id="KW-0732">Signal</keyword>
<dbReference type="AlphaFoldDB" id="A0A5B9QJ61"/>
<dbReference type="NCBIfam" id="TIGR01451">
    <property type="entry name" value="B_ant_repeat"/>
    <property type="match status" value="2"/>
</dbReference>
<dbReference type="RefSeq" id="WP_148072829.1">
    <property type="nucleotide sequence ID" value="NZ_CP042913.1"/>
</dbReference>
<dbReference type="EMBL" id="CP042913">
    <property type="protein sequence ID" value="QEG34143.1"/>
    <property type="molecule type" value="Genomic_DNA"/>
</dbReference>
<evidence type="ECO:0000259" key="5">
    <source>
        <dbReference type="Pfam" id="PF01345"/>
    </source>
</evidence>
<dbReference type="OrthoDB" id="1758300at2"/>
<dbReference type="InterPro" id="IPR051417">
    <property type="entry name" value="SDr/BOS_complex"/>
</dbReference>
<gene>
    <name evidence="7" type="primary">sdrI</name>
    <name evidence="7" type="ORF">Pr1d_14160</name>
</gene>
<name>A0A5B9QJ61_9BACT</name>
<protein>
    <submittedName>
        <fullName evidence="7">Serine-aspartate repeat-containing protein I</fullName>
    </submittedName>
</protein>
<feature type="compositionally biased region" description="Basic residues" evidence="4">
    <location>
        <begin position="17"/>
        <end position="29"/>
    </location>
</feature>
<dbReference type="InterPro" id="IPR013783">
    <property type="entry name" value="Ig-like_fold"/>
</dbReference>
<keyword evidence="2" id="KW-0964">Secreted</keyword>
<dbReference type="InterPro" id="IPR047589">
    <property type="entry name" value="DUF11_rpt"/>
</dbReference>
<reference evidence="7 8" key="1">
    <citation type="submission" date="2019-08" db="EMBL/GenBank/DDBJ databases">
        <title>Deep-cultivation of Planctomycetes and their phenomic and genomic characterization uncovers novel biology.</title>
        <authorList>
            <person name="Wiegand S."/>
            <person name="Jogler M."/>
            <person name="Boedeker C."/>
            <person name="Pinto D."/>
            <person name="Vollmers J."/>
            <person name="Rivas-Marin E."/>
            <person name="Kohn T."/>
            <person name="Peeters S.H."/>
            <person name="Heuer A."/>
            <person name="Rast P."/>
            <person name="Oberbeckmann S."/>
            <person name="Bunk B."/>
            <person name="Jeske O."/>
            <person name="Meyerdierks A."/>
            <person name="Storesund J.E."/>
            <person name="Kallscheuer N."/>
            <person name="Luecker S."/>
            <person name="Lage O.M."/>
            <person name="Pohl T."/>
            <person name="Merkel B.J."/>
            <person name="Hornburger P."/>
            <person name="Mueller R.-W."/>
            <person name="Bruemmer F."/>
            <person name="Labrenz M."/>
            <person name="Spormann A.M."/>
            <person name="Op den Camp H."/>
            <person name="Overmann J."/>
            <person name="Amann R."/>
            <person name="Jetten M.S.M."/>
            <person name="Mascher T."/>
            <person name="Medema M.H."/>
            <person name="Devos D.P."/>
            <person name="Kaster A.-K."/>
            <person name="Ovreas L."/>
            <person name="Rohde M."/>
            <person name="Galperin M.Y."/>
            <person name="Jogler C."/>
        </authorList>
    </citation>
    <scope>NUCLEOTIDE SEQUENCE [LARGE SCALE GENOMIC DNA]</scope>
    <source>
        <strain evidence="7 8">Pr1d</strain>
    </source>
</reference>
<evidence type="ECO:0000313" key="7">
    <source>
        <dbReference type="EMBL" id="QEG34143.1"/>
    </source>
</evidence>
<dbReference type="InterPro" id="IPR001434">
    <property type="entry name" value="OmcB-like_DUF11"/>
</dbReference>
<evidence type="ECO:0000259" key="6">
    <source>
        <dbReference type="Pfam" id="PF17210"/>
    </source>
</evidence>
<comment type="subcellular location">
    <subcellularLocation>
        <location evidence="1">Secreted</location>
    </subcellularLocation>
</comment>
<organism evidence="7 8">
    <name type="scientific">Bythopirellula goksoeyrii</name>
    <dbReference type="NCBI Taxonomy" id="1400387"/>
    <lineage>
        <taxon>Bacteria</taxon>
        <taxon>Pseudomonadati</taxon>
        <taxon>Planctomycetota</taxon>
        <taxon>Planctomycetia</taxon>
        <taxon>Pirellulales</taxon>
        <taxon>Lacipirellulaceae</taxon>
        <taxon>Bythopirellula</taxon>
    </lineage>
</organism>
<dbReference type="Proteomes" id="UP000323917">
    <property type="component" value="Chromosome"/>
</dbReference>
<dbReference type="PANTHER" id="PTHR23303">
    <property type="entry name" value="CARBOXYPEPTIDASE REGULATORY REGION-CONTAINING"/>
    <property type="match status" value="1"/>
</dbReference>
<feature type="domain" description="DUF11" evidence="5">
    <location>
        <begin position="639"/>
        <end position="754"/>
    </location>
</feature>
<feature type="domain" description="DUF11" evidence="5">
    <location>
        <begin position="514"/>
        <end position="631"/>
    </location>
</feature>
<evidence type="ECO:0000256" key="4">
    <source>
        <dbReference type="SAM" id="MobiDB-lite"/>
    </source>
</evidence>
<feature type="domain" description="SD-repeat containing protein B" evidence="6">
    <location>
        <begin position="764"/>
        <end position="842"/>
    </location>
</feature>
<evidence type="ECO:0000256" key="2">
    <source>
        <dbReference type="ARBA" id="ARBA00022525"/>
    </source>
</evidence>
<dbReference type="InterPro" id="IPR033764">
    <property type="entry name" value="Sdr_B"/>
</dbReference>
<dbReference type="KEGG" id="bgok:Pr1d_14160"/>
<evidence type="ECO:0000256" key="3">
    <source>
        <dbReference type="ARBA" id="ARBA00022729"/>
    </source>
</evidence>
<evidence type="ECO:0000313" key="8">
    <source>
        <dbReference type="Proteomes" id="UP000323917"/>
    </source>
</evidence>
<proteinExistence type="predicted"/>
<dbReference type="Pfam" id="PF17210">
    <property type="entry name" value="SdrD_B"/>
    <property type="match status" value="2"/>
</dbReference>
<feature type="region of interest" description="Disordered" evidence="4">
    <location>
        <begin position="1"/>
        <end position="29"/>
    </location>
</feature>
<accession>A0A5B9QJ61</accession>
<dbReference type="SUPFAM" id="SSF117074">
    <property type="entry name" value="Hypothetical protein PA1324"/>
    <property type="match status" value="3"/>
</dbReference>
<evidence type="ECO:0000256" key="1">
    <source>
        <dbReference type="ARBA" id="ARBA00004613"/>
    </source>
</evidence>
<dbReference type="Pfam" id="PF01345">
    <property type="entry name" value="DUF11"/>
    <property type="match status" value="2"/>
</dbReference>
<sequence length="903" mass="93962">MAAQGPKFSKFPVRTRTNGRKNQHRSLRRSNLKFETLEARQMLAADMAEIIGTVRTDLQGDGDSSNDVVIAGAAVTLYRDSGNGTFDASDVQVATNQTNSLGQYAFIGVEAGTYFVKVDLPAELQFKPGTDTQKVVISLAEAEGVVGPKIDDFKSTQIVEASPPLPANQNSTQTDGGVLGGERDMFVELTQGDDPWSSVSLISGAAKNGDGLLRLSSDSTVTGNAKIVWDGADGNALNVDATGLGGYDLTQYNGNTMTGIALTSGADHPDAKIKLRIYTDANNWSEFTTTVPQSAGGAATGQAVFRFDDVPIAKSGSGADFSNVGALELTFEGVSAVDGQVSLVGLVGRTTKRVNLTASPRLSLGDKVWADIDDNGLFDTGEVGIAGVKLNLYEDTNGDNSYTSGVDALMGSTTTDSNGNYLFSDLLPGKYIAQVDPTNFITGGKLNGLTSSLGSSLAADPDNNINNDDNGTPLAGAGVVSQALTLTGAAEPTNDGDANSNSNLTVDFGFFGFDLSLDKSVQQTSVAPRETLNYSIKIDNSGPSAAAGTTFTDTLPSFASFVSGTVSIPGVTLQHSGGVVTADLGTMQPGATVIITIQALASDDATGTLVNTATVAAPKEVNLSNNTDSVSNPVTPRIDLAITKIDSRDPVEPGSSFTYTLEIVNNGPSNATGVVVTDTLPATGVTYVGASLTPASINGRELEFAIGNLASGATRTITIDVNVNQSFVGTLLNVAHVEGNEQETNLNNNDDDETTLVKIDPASLSGSVYVDKNDNGVFDSGERPLSNVVITVKGTDITGAAVTRTTTTASNGSYRFDNLTPGMYRIIETQPSPYKDGKDRIGSHGGFLGEQPGPFVIPNDVTTTEVKDLVLGVELAGGQNATDYDFGEIAAVTIFSKQSFLVW</sequence>
<dbReference type="Gene3D" id="2.60.40.10">
    <property type="entry name" value="Immunoglobulins"/>
    <property type="match status" value="4"/>
</dbReference>